<dbReference type="PANTHER" id="PTHR33755">
    <property type="entry name" value="TOXIN PARE1-RELATED"/>
    <property type="match status" value="1"/>
</dbReference>
<gene>
    <name evidence="3" type="ORF">IX56_14705</name>
</gene>
<dbReference type="InterPro" id="IPR051803">
    <property type="entry name" value="TA_system_RelE-like_toxin"/>
</dbReference>
<name>A0A099GBI1_9RHOB</name>
<keyword evidence="2" id="KW-1277">Toxin-antitoxin system</keyword>
<reference evidence="3 4" key="1">
    <citation type="submission" date="2014-09" db="EMBL/GenBank/DDBJ databases">
        <authorList>
            <person name="McGinnis J.M."/>
            <person name="Wolfgang W.J."/>
        </authorList>
    </citation>
    <scope>NUCLEOTIDE SEQUENCE [LARGE SCALE GENOMIC DNA]</scope>
    <source>
        <strain evidence="3 4">5503</strain>
    </source>
</reference>
<sequence length="91" mass="10499">MPPVEWSLVARADLIGIVDYVSDHSLPAAEALRDALRAKIDRLPERPRAYRKGRVAGTREMVVGRHYVVVYRETPQAIRIMRVLHTARRWP</sequence>
<dbReference type="InterPro" id="IPR035093">
    <property type="entry name" value="RelE/ParE_toxin_dom_sf"/>
</dbReference>
<dbReference type="PANTHER" id="PTHR33755:SF6">
    <property type="entry name" value="PLASMID STABILIZATION SYSTEM PROTEIN"/>
    <property type="match status" value="1"/>
</dbReference>
<accession>A0A099GBI1</accession>
<dbReference type="InterPro" id="IPR007712">
    <property type="entry name" value="RelE/ParE_toxin"/>
</dbReference>
<comment type="caution">
    <text evidence="3">The sequence shown here is derived from an EMBL/GenBank/DDBJ whole genome shotgun (WGS) entry which is preliminary data.</text>
</comment>
<dbReference type="Proteomes" id="UP000029858">
    <property type="component" value="Unassembled WGS sequence"/>
</dbReference>
<reference evidence="3 4" key="2">
    <citation type="submission" date="2014-10" db="EMBL/GenBank/DDBJ databases">
        <title>Paracoccus sanguinis sp. nov., isolated from clinical specimens of New York State patients.</title>
        <authorList>
            <person name="Mingle L.A."/>
            <person name="Cole J.A."/>
            <person name="Lapierre P."/>
            <person name="Musser K.A."/>
        </authorList>
    </citation>
    <scope>NUCLEOTIDE SEQUENCE [LARGE SCALE GENOMIC DNA]</scope>
    <source>
        <strain evidence="3 4">5503</strain>
    </source>
</reference>
<protein>
    <submittedName>
        <fullName evidence="3">Addiction module antitoxin</fullName>
    </submittedName>
</protein>
<dbReference type="Pfam" id="PF05016">
    <property type="entry name" value="ParE_toxin"/>
    <property type="match status" value="1"/>
</dbReference>
<evidence type="ECO:0000256" key="1">
    <source>
        <dbReference type="ARBA" id="ARBA00006226"/>
    </source>
</evidence>
<dbReference type="EMBL" id="JRKQ01000104">
    <property type="protein sequence ID" value="KGJ20114.1"/>
    <property type="molecule type" value="Genomic_DNA"/>
</dbReference>
<evidence type="ECO:0000313" key="4">
    <source>
        <dbReference type="Proteomes" id="UP000029858"/>
    </source>
</evidence>
<dbReference type="AlphaFoldDB" id="A0A099GBI1"/>
<proteinExistence type="inferred from homology"/>
<comment type="similarity">
    <text evidence="1">Belongs to the RelE toxin family.</text>
</comment>
<organism evidence="3 4">
    <name type="scientific">Paracoccus sanguinis</name>
    <dbReference type="NCBI Taxonomy" id="1545044"/>
    <lineage>
        <taxon>Bacteria</taxon>
        <taxon>Pseudomonadati</taxon>
        <taxon>Pseudomonadota</taxon>
        <taxon>Alphaproteobacteria</taxon>
        <taxon>Rhodobacterales</taxon>
        <taxon>Paracoccaceae</taxon>
        <taxon>Paracoccus</taxon>
    </lineage>
</organism>
<dbReference type="Gene3D" id="3.30.2310.20">
    <property type="entry name" value="RelE-like"/>
    <property type="match status" value="1"/>
</dbReference>
<evidence type="ECO:0000256" key="2">
    <source>
        <dbReference type="ARBA" id="ARBA00022649"/>
    </source>
</evidence>
<evidence type="ECO:0000313" key="3">
    <source>
        <dbReference type="EMBL" id="KGJ20114.1"/>
    </source>
</evidence>
<dbReference type="RefSeq" id="WP_036711744.1">
    <property type="nucleotide sequence ID" value="NZ_JRKQ01000104.1"/>
</dbReference>